<accession>A0A2K1J2K7</accession>
<keyword evidence="3" id="KW-1185">Reference proteome</keyword>
<reference evidence="1 3" key="2">
    <citation type="journal article" date="2018" name="Plant J.">
        <title>The Physcomitrella patens chromosome-scale assembly reveals moss genome structure and evolution.</title>
        <authorList>
            <person name="Lang D."/>
            <person name="Ullrich K.K."/>
            <person name="Murat F."/>
            <person name="Fuchs J."/>
            <person name="Jenkins J."/>
            <person name="Haas F.B."/>
            <person name="Piednoel M."/>
            <person name="Gundlach H."/>
            <person name="Van Bel M."/>
            <person name="Meyberg R."/>
            <person name="Vives C."/>
            <person name="Morata J."/>
            <person name="Symeonidi A."/>
            <person name="Hiss M."/>
            <person name="Muchero W."/>
            <person name="Kamisugi Y."/>
            <person name="Saleh O."/>
            <person name="Blanc G."/>
            <person name="Decker E.L."/>
            <person name="van Gessel N."/>
            <person name="Grimwood J."/>
            <person name="Hayes R.D."/>
            <person name="Graham S.W."/>
            <person name="Gunter L.E."/>
            <person name="McDaniel S.F."/>
            <person name="Hoernstein S.N.W."/>
            <person name="Larsson A."/>
            <person name="Li F.W."/>
            <person name="Perroud P.F."/>
            <person name="Phillips J."/>
            <person name="Ranjan P."/>
            <person name="Rokshar D.S."/>
            <person name="Rothfels C.J."/>
            <person name="Schneider L."/>
            <person name="Shu S."/>
            <person name="Stevenson D.W."/>
            <person name="Thummler F."/>
            <person name="Tillich M."/>
            <person name="Villarreal Aguilar J.C."/>
            <person name="Widiez T."/>
            <person name="Wong G.K."/>
            <person name="Wymore A."/>
            <person name="Zhang Y."/>
            <person name="Zimmer A.D."/>
            <person name="Quatrano R.S."/>
            <person name="Mayer K.F.X."/>
            <person name="Goodstein D."/>
            <person name="Casacuberta J.M."/>
            <person name="Vandepoele K."/>
            <person name="Reski R."/>
            <person name="Cuming A.C."/>
            <person name="Tuskan G.A."/>
            <person name="Maumus F."/>
            <person name="Salse J."/>
            <person name="Schmutz J."/>
            <person name="Rensing S.A."/>
        </authorList>
    </citation>
    <scope>NUCLEOTIDE SEQUENCE [LARGE SCALE GENOMIC DNA]</scope>
    <source>
        <strain evidence="2 3">cv. Gransden 2004</strain>
    </source>
</reference>
<dbReference type="AlphaFoldDB" id="A0A2K1J2K7"/>
<dbReference type="EnsemblPlants" id="Pp3c17_3220V3.1">
    <property type="protein sequence ID" value="Pp3c17_3220V3.1"/>
    <property type="gene ID" value="Pp3c17_3220"/>
</dbReference>
<protein>
    <submittedName>
        <fullName evidence="1 2">Uncharacterized protein</fullName>
    </submittedName>
</protein>
<dbReference type="InParanoid" id="A0A2K1J2K7"/>
<evidence type="ECO:0000313" key="2">
    <source>
        <dbReference type="EnsemblPlants" id="Pp3c17_3220V3.1"/>
    </source>
</evidence>
<dbReference type="EMBL" id="ABEU02000017">
    <property type="protein sequence ID" value="PNR35762.1"/>
    <property type="molecule type" value="Genomic_DNA"/>
</dbReference>
<evidence type="ECO:0000313" key="1">
    <source>
        <dbReference type="EMBL" id="PNR35762.1"/>
    </source>
</evidence>
<organism evidence="1">
    <name type="scientific">Physcomitrium patens</name>
    <name type="common">Spreading-leaved earth moss</name>
    <name type="synonym">Physcomitrella patens</name>
    <dbReference type="NCBI Taxonomy" id="3218"/>
    <lineage>
        <taxon>Eukaryota</taxon>
        <taxon>Viridiplantae</taxon>
        <taxon>Streptophyta</taxon>
        <taxon>Embryophyta</taxon>
        <taxon>Bryophyta</taxon>
        <taxon>Bryophytina</taxon>
        <taxon>Bryopsida</taxon>
        <taxon>Funariidae</taxon>
        <taxon>Funariales</taxon>
        <taxon>Funariaceae</taxon>
        <taxon>Physcomitrium</taxon>
    </lineage>
</organism>
<dbReference type="Gramene" id="Pp3c17_3220V3.1">
    <property type="protein sequence ID" value="Pp3c17_3220V3.1"/>
    <property type="gene ID" value="Pp3c17_3220"/>
</dbReference>
<sequence>MMLFSSLFFWNFWTSKKSNFLAYYLVFLIIKVI</sequence>
<reference evidence="1 3" key="1">
    <citation type="journal article" date="2008" name="Science">
        <title>The Physcomitrella genome reveals evolutionary insights into the conquest of land by plants.</title>
        <authorList>
            <person name="Rensing S."/>
            <person name="Lang D."/>
            <person name="Zimmer A."/>
            <person name="Terry A."/>
            <person name="Salamov A."/>
            <person name="Shapiro H."/>
            <person name="Nishiyama T."/>
            <person name="Perroud P.-F."/>
            <person name="Lindquist E."/>
            <person name="Kamisugi Y."/>
            <person name="Tanahashi T."/>
            <person name="Sakakibara K."/>
            <person name="Fujita T."/>
            <person name="Oishi K."/>
            <person name="Shin-I T."/>
            <person name="Kuroki Y."/>
            <person name="Toyoda A."/>
            <person name="Suzuki Y."/>
            <person name="Hashimoto A."/>
            <person name="Yamaguchi K."/>
            <person name="Sugano A."/>
            <person name="Kohara Y."/>
            <person name="Fujiyama A."/>
            <person name="Anterola A."/>
            <person name="Aoki S."/>
            <person name="Ashton N."/>
            <person name="Barbazuk W.B."/>
            <person name="Barker E."/>
            <person name="Bennetzen J."/>
            <person name="Bezanilla M."/>
            <person name="Blankenship R."/>
            <person name="Cho S.H."/>
            <person name="Dutcher S."/>
            <person name="Estelle M."/>
            <person name="Fawcett J.A."/>
            <person name="Gundlach H."/>
            <person name="Hanada K."/>
            <person name="Heyl A."/>
            <person name="Hicks K.A."/>
            <person name="Hugh J."/>
            <person name="Lohr M."/>
            <person name="Mayer K."/>
            <person name="Melkozernov A."/>
            <person name="Murata T."/>
            <person name="Nelson D."/>
            <person name="Pils B."/>
            <person name="Prigge M."/>
            <person name="Reiss B."/>
            <person name="Renner T."/>
            <person name="Rombauts S."/>
            <person name="Rushton P."/>
            <person name="Sanderfoot A."/>
            <person name="Schween G."/>
            <person name="Shiu S.-H."/>
            <person name="Stueber K."/>
            <person name="Theodoulou F.L."/>
            <person name="Tu H."/>
            <person name="Van de Peer Y."/>
            <person name="Verrier P.J."/>
            <person name="Waters E."/>
            <person name="Wood A."/>
            <person name="Yang L."/>
            <person name="Cove D."/>
            <person name="Cuming A."/>
            <person name="Hasebe M."/>
            <person name="Lucas S."/>
            <person name="Mishler D.B."/>
            <person name="Reski R."/>
            <person name="Grigoriev I."/>
            <person name="Quatrano R.S."/>
            <person name="Boore J.L."/>
        </authorList>
    </citation>
    <scope>NUCLEOTIDE SEQUENCE [LARGE SCALE GENOMIC DNA]</scope>
    <source>
        <strain evidence="2 3">cv. Gransden 2004</strain>
    </source>
</reference>
<reference evidence="2" key="3">
    <citation type="submission" date="2020-12" db="UniProtKB">
        <authorList>
            <consortium name="EnsemblPlants"/>
        </authorList>
    </citation>
    <scope>IDENTIFICATION</scope>
</reference>
<dbReference type="Proteomes" id="UP000006727">
    <property type="component" value="Chromosome 17"/>
</dbReference>
<name>A0A2K1J2K7_PHYPA</name>
<gene>
    <name evidence="1" type="ORF">PHYPA_021612</name>
</gene>
<proteinExistence type="predicted"/>
<evidence type="ECO:0000313" key="3">
    <source>
        <dbReference type="Proteomes" id="UP000006727"/>
    </source>
</evidence>